<evidence type="ECO:0000256" key="1">
    <source>
        <dbReference type="SAM" id="MobiDB-lite"/>
    </source>
</evidence>
<feature type="region of interest" description="Disordered" evidence="1">
    <location>
        <begin position="1"/>
        <end position="26"/>
    </location>
</feature>
<comment type="caution">
    <text evidence="2">The sequence shown here is derived from an EMBL/GenBank/DDBJ whole genome shotgun (WGS) entry which is preliminary data.</text>
</comment>
<dbReference type="AlphaFoldDB" id="A0A5B7CYT4"/>
<organism evidence="2 3">
    <name type="scientific">Portunus trituberculatus</name>
    <name type="common">Swimming crab</name>
    <name type="synonym">Neptunus trituberculatus</name>
    <dbReference type="NCBI Taxonomy" id="210409"/>
    <lineage>
        <taxon>Eukaryota</taxon>
        <taxon>Metazoa</taxon>
        <taxon>Ecdysozoa</taxon>
        <taxon>Arthropoda</taxon>
        <taxon>Crustacea</taxon>
        <taxon>Multicrustacea</taxon>
        <taxon>Malacostraca</taxon>
        <taxon>Eumalacostraca</taxon>
        <taxon>Eucarida</taxon>
        <taxon>Decapoda</taxon>
        <taxon>Pleocyemata</taxon>
        <taxon>Brachyura</taxon>
        <taxon>Eubrachyura</taxon>
        <taxon>Portunoidea</taxon>
        <taxon>Portunidae</taxon>
        <taxon>Portuninae</taxon>
        <taxon>Portunus</taxon>
    </lineage>
</organism>
<reference evidence="2 3" key="1">
    <citation type="submission" date="2019-05" db="EMBL/GenBank/DDBJ databases">
        <title>Another draft genome of Portunus trituberculatus and its Hox gene families provides insights of decapod evolution.</title>
        <authorList>
            <person name="Jeong J.-H."/>
            <person name="Song I."/>
            <person name="Kim S."/>
            <person name="Choi T."/>
            <person name="Kim D."/>
            <person name="Ryu S."/>
            <person name="Kim W."/>
        </authorList>
    </citation>
    <scope>NUCLEOTIDE SEQUENCE [LARGE SCALE GENOMIC DNA]</scope>
    <source>
        <tissue evidence="2">Muscle</tissue>
    </source>
</reference>
<feature type="region of interest" description="Disordered" evidence="1">
    <location>
        <begin position="54"/>
        <end position="84"/>
    </location>
</feature>
<feature type="compositionally biased region" description="Basic and acidic residues" evidence="1">
    <location>
        <begin position="67"/>
        <end position="84"/>
    </location>
</feature>
<dbReference type="EMBL" id="VSRR010000287">
    <property type="protein sequence ID" value="MPC13516.1"/>
    <property type="molecule type" value="Genomic_DNA"/>
</dbReference>
<protein>
    <submittedName>
        <fullName evidence="2">Uncharacterized protein</fullName>
    </submittedName>
</protein>
<accession>A0A5B7CYT4</accession>
<evidence type="ECO:0000313" key="2">
    <source>
        <dbReference type="EMBL" id="MPC13516.1"/>
    </source>
</evidence>
<keyword evidence="3" id="KW-1185">Reference proteome</keyword>
<sequence length="84" mass="9502">MRRGGGEPESEVSESRVREGKRSHSASHYCTDVFHCSTLTPCFLLLASPAQCHSHTRDAAPAVQRQQNEEKNEAFRKEWKSSRS</sequence>
<name>A0A5B7CYT4_PORTR</name>
<feature type="compositionally biased region" description="Basic and acidic residues" evidence="1">
    <location>
        <begin position="13"/>
        <end position="22"/>
    </location>
</feature>
<dbReference type="Proteomes" id="UP000324222">
    <property type="component" value="Unassembled WGS sequence"/>
</dbReference>
<gene>
    <name evidence="2" type="ORF">E2C01_006253</name>
</gene>
<evidence type="ECO:0000313" key="3">
    <source>
        <dbReference type="Proteomes" id="UP000324222"/>
    </source>
</evidence>
<proteinExistence type="predicted"/>